<evidence type="ECO:0008006" key="3">
    <source>
        <dbReference type="Google" id="ProtNLM"/>
    </source>
</evidence>
<accession>A0A067LU34</accession>
<keyword evidence="2" id="KW-1185">Reference proteome</keyword>
<organism evidence="1 2">
    <name type="scientific">Botryobasidium botryosum (strain FD-172 SS1)</name>
    <dbReference type="NCBI Taxonomy" id="930990"/>
    <lineage>
        <taxon>Eukaryota</taxon>
        <taxon>Fungi</taxon>
        <taxon>Dikarya</taxon>
        <taxon>Basidiomycota</taxon>
        <taxon>Agaricomycotina</taxon>
        <taxon>Agaricomycetes</taxon>
        <taxon>Cantharellales</taxon>
        <taxon>Botryobasidiaceae</taxon>
        <taxon>Botryobasidium</taxon>
    </lineage>
</organism>
<dbReference type="EMBL" id="KL198129">
    <property type="protein sequence ID" value="KDQ06624.1"/>
    <property type="molecule type" value="Genomic_DNA"/>
</dbReference>
<evidence type="ECO:0000313" key="2">
    <source>
        <dbReference type="Proteomes" id="UP000027195"/>
    </source>
</evidence>
<dbReference type="Proteomes" id="UP000027195">
    <property type="component" value="Unassembled WGS sequence"/>
</dbReference>
<reference evidence="2" key="1">
    <citation type="journal article" date="2014" name="Proc. Natl. Acad. Sci. U.S.A.">
        <title>Extensive sampling of basidiomycete genomes demonstrates inadequacy of the white-rot/brown-rot paradigm for wood decay fungi.</title>
        <authorList>
            <person name="Riley R."/>
            <person name="Salamov A.A."/>
            <person name="Brown D.W."/>
            <person name="Nagy L.G."/>
            <person name="Floudas D."/>
            <person name="Held B.W."/>
            <person name="Levasseur A."/>
            <person name="Lombard V."/>
            <person name="Morin E."/>
            <person name="Otillar R."/>
            <person name="Lindquist E.A."/>
            <person name="Sun H."/>
            <person name="LaButti K.M."/>
            <person name="Schmutz J."/>
            <person name="Jabbour D."/>
            <person name="Luo H."/>
            <person name="Baker S.E."/>
            <person name="Pisabarro A.G."/>
            <person name="Walton J.D."/>
            <person name="Blanchette R.A."/>
            <person name="Henrissat B."/>
            <person name="Martin F."/>
            <person name="Cullen D."/>
            <person name="Hibbett D.S."/>
            <person name="Grigoriev I.V."/>
        </authorList>
    </citation>
    <scope>NUCLEOTIDE SEQUENCE [LARGE SCALE GENOMIC DNA]</scope>
    <source>
        <strain evidence="2">FD-172 SS1</strain>
    </source>
</reference>
<feature type="non-terminal residue" evidence="1">
    <location>
        <position position="106"/>
    </location>
</feature>
<dbReference type="OrthoDB" id="162969at2759"/>
<proteinExistence type="predicted"/>
<gene>
    <name evidence="1" type="ORF">BOTBODRAFT_78570</name>
</gene>
<evidence type="ECO:0000313" key="1">
    <source>
        <dbReference type="EMBL" id="KDQ06624.1"/>
    </source>
</evidence>
<dbReference type="HOGENOM" id="CLU_018294_5_3_1"/>
<dbReference type="InParanoid" id="A0A067LU34"/>
<name>A0A067LU34_BOTB1</name>
<dbReference type="STRING" id="930990.A0A067LU34"/>
<dbReference type="AlphaFoldDB" id="A0A067LU34"/>
<protein>
    <recommendedName>
        <fullName evidence="3">DDE-1 domain-containing protein</fullName>
    </recommendedName>
</protein>
<sequence>DGWKRRHGVARYRIVGEAGSADFEEITKSREEFQKMLAEWDPEVFLNSDETAVFYRLAPNSTLATGPVKGTKRDKARMTVLLTANATGTVKEHPLVIGKKNLPMPF</sequence>
<feature type="non-terminal residue" evidence="1">
    <location>
        <position position="1"/>
    </location>
</feature>